<reference evidence="1 2" key="1">
    <citation type="journal article" date="2017" name="Front. Microbiol.">
        <title>New Insights into the Diversity of the Genus Faecalibacterium.</title>
        <authorList>
            <person name="Benevides L."/>
            <person name="Burman S."/>
            <person name="Martin R."/>
            <person name="Robert V."/>
            <person name="Thomas M."/>
            <person name="Miquel S."/>
            <person name="Chain F."/>
            <person name="Sokol H."/>
            <person name="Bermudez-Humaran L.G."/>
            <person name="Morrison M."/>
            <person name="Langella P."/>
            <person name="Azevedo V.A."/>
            <person name="Chatel J.M."/>
            <person name="Soares S."/>
        </authorList>
    </citation>
    <scope>NUCLEOTIDE SEQUENCE [LARGE SCALE GENOMIC DNA]</scope>
    <source>
        <strain evidence="2">CNCM I-4541</strain>
    </source>
</reference>
<proteinExistence type="predicted"/>
<sequence>MDGMVNWMAKRINIRPTTSVYATYKNIRYDPWTAIAEFVDNSTQSYYDNTEKLNSTKYWNGLAVDIEYKRDKVSGDHLIIKDNAYGMDFRDFQRAIMLDSPPRKKSRSEFGMGLKTAACWFGKCWSVESVALGSGVKYKTTVDVEALSKYKNEEITVEEIPCSTKDHGTTITIWNLNRTLSGTQIGKTKDQLRGMYRTDLRSGKIKILYNGVGLVYEMPKILTEILPDGKEKVWEKDIDISFDFNGETKRVYGFIGLLDEGSTSGAGFTLIRYGRVIVGGYENGYRPEEIFEKSNSYVYQRLFGELNLDGWRVTQTKDAFDLYGGLEDVLIEKLKAECEDYRKKAKEYRKRPKASINTGIETLVNTFSNAGIIDDVVVTPIPEDVNVESSKTAISQSNIKPTTKVELVPDPTDIEVEGDRGKRIVFSCNGKQYIFNFILKKDDPDSRWLNIAMSGDEYIVEWNIRHMFFKPYINDEHFLTIMEQFTFALALSEIEAMRLSVDGKIDPSSIRMRMNETLKAVIKEGH</sequence>
<organism evidence="1 2">
    <name type="scientific">Faecalibacterium langellae</name>
    <dbReference type="NCBI Taxonomy" id="3435293"/>
    <lineage>
        <taxon>Bacteria</taxon>
        <taxon>Bacillati</taxon>
        <taxon>Bacillota</taxon>
        <taxon>Clostridia</taxon>
        <taxon>Eubacteriales</taxon>
        <taxon>Oscillospiraceae</taxon>
        <taxon>Faecalibacterium</taxon>
    </lineage>
</organism>
<dbReference type="Proteomes" id="UP000220959">
    <property type="component" value="Unassembled WGS sequence"/>
</dbReference>
<name>A0ACC9CZE6_9FIRM</name>
<gene>
    <name evidence="1" type="ORF">CGS49_07255</name>
</gene>
<dbReference type="EMBL" id="NMTR01000017">
    <property type="protein sequence ID" value="PDX61206.1"/>
    <property type="molecule type" value="Genomic_DNA"/>
</dbReference>
<keyword evidence="2" id="KW-1185">Reference proteome</keyword>
<evidence type="ECO:0000313" key="2">
    <source>
        <dbReference type="Proteomes" id="UP000220959"/>
    </source>
</evidence>
<accession>A0ACC9CZE6</accession>
<comment type="caution">
    <text evidence="1">The sequence shown here is derived from an EMBL/GenBank/DDBJ whole genome shotgun (WGS) entry which is preliminary data.</text>
</comment>
<protein>
    <submittedName>
        <fullName evidence="1">Uncharacterized protein</fullName>
    </submittedName>
</protein>
<evidence type="ECO:0000313" key="1">
    <source>
        <dbReference type="EMBL" id="PDX61206.1"/>
    </source>
</evidence>